<dbReference type="AlphaFoldDB" id="A0A5M9WYI5"/>
<evidence type="ECO:0000313" key="3">
    <source>
        <dbReference type="EMBL" id="KAA8786740.1"/>
    </source>
</evidence>
<accession>A0A5M9WYI5</accession>
<feature type="domain" description="DUF7380" evidence="2">
    <location>
        <begin position="50"/>
        <end position="183"/>
    </location>
</feature>
<evidence type="ECO:0000259" key="2">
    <source>
        <dbReference type="Pfam" id="PF24098"/>
    </source>
</evidence>
<name>A0A5M9WYI5_PAEAM</name>
<proteinExistence type="predicted"/>
<dbReference type="Proteomes" id="UP000323664">
    <property type="component" value="Unassembled WGS sequence"/>
</dbReference>
<gene>
    <name evidence="3" type="ORF">EC604_23210</name>
</gene>
<dbReference type="EMBL" id="RIAS01000016">
    <property type="protein sequence ID" value="KAA8786740.1"/>
    <property type="molecule type" value="Genomic_DNA"/>
</dbReference>
<evidence type="ECO:0000313" key="4">
    <source>
        <dbReference type="Proteomes" id="UP000323664"/>
    </source>
</evidence>
<dbReference type="Pfam" id="PF24098">
    <property type="entry name" value="DUF7380"/>
    <property type="match status" value="1"/>
</dbReference>
<protein>
    <submittedName>
        <fullName evidence="3">DUF4209 domain-containing protein</fullName>
    </submittedName>
</protein>
<dbReference type="Pfam" id="PF13910">
    <property type="entry name" value="DUF4209"/>
    <property type="match status" value="1"/>
</dbReference>
<feature type="domain" description="DUF4209" evidence="1">
    <location>
        <begin position="504"/>
        <end position="593"/>
    </location>
</feature>
<reference evidence="3 4" key="1">
    <citation type="journal article" date="2019" name="J. Ind. Microbiol. Biotechnol.">
        <title>Paenibacillus amylolyticus 27C64 has a diverse set of carbohydrate-active enzymes and complete pectin deconstruction system.</title>
        <authorList>
            <person name="Keggi C."/>
            <person name="Doran-Peterson J."/>
        </authorList>
    </citation>
    <scope>NUCLEOTIDE SEQUENCE [LARGE SCALE GENOMIC DNA]</scope>
    <source>
        <strain evidence="3 4">27C64</strain>
    </source>
</reference>
<dbReference type="InterPro" id="IPR025209">
    <property type="entry name" value="DUF4209"/>
</dbReference>
<comment type="caution">
    <text evidence="3">The sequence shown here is derived from an EMBL/GenBank/DDBJ whole genome shotgun (WGS) entry which is preliminary data.</text>
</comment>
<dbReference type="InterPro" id="IPR055804">
    <property type="entry name" value="DUF7380"/>
</dbReference>
<organism evidence="3 4">
    <name type="scientific">Paenibacillus amylolyticus</name>
    <dbReference type="NCBI Taxonomy" id="1451"/>
    <lineage>
        <taxon>Bacteria</taxon>
        <taxon>Bacillati</taxon>
        <taxon>Bacillota</taxon>
        <taxon>Bacilli</taxon>
        <taxon>Bacillales</taxon>
        <taxon>Paenibacillaceae</taxon>
        <taxon>Paenibacillus</taxon>
    </lineage>
</organism>
<evidence type="ECO:0000259" key="1">
    <source>
        <dbReference type="Pfam" id="PF13910"/>
    </source>
</evidence>
<sequence length="616" mass="71429">MRCLMIEPNLPLTKELLFKQVEKKQHQVENTSHIELLPYFALNFLSSSLETENSLDRASLKLLGMISSLRLEIEDPISPYKGGFLVCYLEKFRIEDIPDSYLSVLAELIFEPIHLELKARIADFLRVKRYNPKESFKFAEISVRAYVDLFEHFKDTNNNWLLSIRQISRATQIAIELGRNSKITVFLVHRIEDEIYKIKIEDQERYTERLMRLLLQLRSNEKAEEFAIIAEKIASTAELNSNWSAAKVYWKLGADWYQTINNAEKALEFKLFVAETYYKHAKEAIAQKDRIPRYMMAAGYIQSAIEVLKNIPGAKQRLIELQIKLMEYQKLSVAELVPISVPFDPSRYQTEVKETFENKSLDEAIQYLISFPIPRKKELISVVKEEMNHFLKTLSSNSYINSDGKIIANDKNKKNILGQTDGEDVTQAYYYAKANRQLLITGTIEPARRQILCNHPILMSDLLFIVEDNPFIEQARVFAYLKGLHAGFHGDFITSIHLLIPQFEHSLRLLLEHNDILATSFKPGGIQEEKNLNSILSIGELNNILGEDIVFDLQGLFIERTGSNLRNRIAHGLMKDNEFFQSDVIYAWWIILKVCFLIKLNFIQSYNENNLNSEEH</sequence>